<feature type="domain" description="Heterokaryon incompatibility" evidence="1">
    <location>
        <begin position="200"/>
        <end position="270"/>
    </location>
</feature>
<evidence type="ECO:0000313" key="2">
    <source>
        <dbReference type="EMBL" id="OAG42703.1"/>
    </source>
</evidence>
<dbReference type="EMBL" id="LVKK01000014">
    <property type="protein sequence ID" value="OAG42703.1"/>
    <property type="molecule type" value="Genomic_DNA"/>
</dbReference>
<dbReference type="Proteomes" id="UP000077002">
    <property type="component" value="Unassembled WGS sequence"/>
</dbReference>
<reference evidence="2 3" key="1">
    <citation type="submission" date="2016-03" db="EMBL/GenBank/DDBJ databases">
        <title>Draft genome sequence of the Fonsecaea monophora CBS 269.37.</title>
        <authorList>
            <person name="Bombassaro A."/>
            <person name="Vinicius W.A."/>
            <person name="De Hoog S."/>
            <person name="Sun J."/>
            <person name="Souza E.M."/>
            <person name="Raittz R.T."/>
            <person name="Costa F."/>
            <person name="Leao A.C."/>
            <person name="Tadra-Sfeir M.Z."/>
            <person name="Baura V."/>
            <person name="Balsanelli E."/>
            <person name="Pedrosa F.O."/>
            <person name="Moreno L.F."/>
            <person name="Steffens M.B."/>
            <person name="Xi L."/>
            <person name="Bocca A.L."/>
            <person name="Felipe M.S."/>
            <person name="Teixeira M."/>
            <person name="Telles Filho F.Q."/>
            <person name="Azevedo C.M."/>
            <person name="Gomes R."/>
            <person name="Vicente V.A."/>
        </authorList>
    </citation>
    <scope>NUCLEOTIDE SEQUENCE [LARGE SCALE GENOMIC DNA]</scope>
    <source>
        <strain evidence="2 3">CBS 269.37</strain>
    </source>
</reference>
<comment type="caution">
    <text evidence="2">The sequence shown here is derived from an EMBL/GenBank/DDBJ whole genome shotgun (WGS) entry which is preliminary data.</text>
</comment>
<name>A0A177FEN1_9EURO</name>
<proteinExistence type="predicted"/>
<dbReference type="RefSeq" id="XP_022514655.1">
    <property type="nucleotide sequence ID" value="XM_022652961.1"/>
</dbReference>
<dbReference type="InterPro" id="IPR010730">
    <property type="entry name" value="HET"/>
</dbReference>
<evidence type="ECO:0000313" key="3">
    <source>
        <dbReference type="Proteomes" id="UP000077002"/>
    </source>
</evidence>
<dbReference type="GeneID" id="34598158"/>
<dbReference type="PANTHER" id="PTHR33112:SF16">
    <property type="entry name" value="HETEROKARYON INCOMPATIBILITY DOMAIN-CONTAINING PROTEIN"/>
    <property type="match status" value="1"/>
</dbReference>
<organism evidence="2 3">
    <name type="scientific">Fonsecaea monophora</name>
    <dbReference type="NCBI Taxonomy" id="254056"/>
    <lineage>
        <taxon>Eukaryota</taxon>
        <taxon>Fungi</taxon>
        <taxon>Dikarya</taxon>
        <taxon>Ascomycota</taxon>
        <taxon>Pezizomycotina</taxon>
        <taxon>Eurotiomycetes</taxon>
        <taxon>Chaetothyriomycetidae</taxon>
        <taxon>Chaetothyriales</taxon>
        <taxon>Herpotrichiellaceae</taxon>
        <taxon>Fonsecaea</taxon>
    </lineage>
</organism>
<sequence length="739" mass="84352">MLSWWWNKPKRLQPNGQSQLRCPNFIEFERAVRRARSKSERDTDFIRLHSSYGELDQCARDRCRGCRVVRQALLLSQITGDDVKKMEERDAPVYLRLPAGETGRRGQSTLQVRLGVSRESSILVNIALTTNIRPSSLGEDPFVSVVSRTKEWLQCCREEHQCSLLTQSGEHPRRLIEVVSETTLRLIDTSELATGQKLDYVALSYCWGQGHSRGRTTPCNLDKRRIRFEISELPKTIRDALSLIRRLELRYLWVDQVCISQKIQRDQNTIIQGDDEGNGFDDCEGDLCSACNLDAGEDWDAEASRMHVIYGNAVFTLCACSSKSSRDGLIFPRKAWTHKVVPFYFEGQWLVNYDMSLNQVRATAPLSKRAWTLQEERLSPRLLYYCGQRVYWSCVEKQGTEIDIRSAGKHDGGGATLFEEEDGFEQMSVAQVFINSRFAGERARLHQEWSDVIEAYCPREITKTTDRFPAISGLAAQYLSTYITPNQEYLAGLWRDTFPEDLAWSVRTAGDPRKALVDIAPSWSWGCLPVGTHISTKQDFKRSNGFEVLGVPVVRKNPREREEEDRNILHACQEGAKKKSVSVRGYIRRIIHPESDRVDWSKITARGGKNKYDLSQHVARHVHARNPEDGQLVICEPNRQPIEAQLDYSLPRDDSVDGSNAEIHVAAGVERDLYGLQIGQRVMLLLQFRLCSKRLQEANDSDVHTGSPSWSTVFRRVGICRNVRETFFEGAELAQLELE</sequence>
<dbReference type="AlphaFoldDB" id="A0A177FEN1"/>
<evidence type="ECO:0000259" key="1">
    <source>
        <dbReference type="Pfam" id="PF06985"/>
    </source>
</evidence>
<dbReference type="Pfam" id="PF06985">
    <property type="entry name" value="HET"/>
    <property type="match status" value="2"/>
</dbReference>
<keyword evidence="3" id="KW-1185">Reference proteome</keyword>
<dbReference type="PANTHER" id="PTHR33112">
    <property type="entry name" value="DOMAIN PROTEIN, PUTATIVE-RELATED"/>
    <property type="match status" value="1"/>
</dbReference>
<dbReference type="OrthoDB" id="3789824at2759"/>
<feature type="domain" description="Heterokaryon incompatibility" evidence="1">
    <location>
        <begin position="295"/>
        <end position="375"/>
    </location>
</feature>
<accession>A0A177FEN1</accession>
<protein>
    <recommendedName>
        <fullName evidence="1">Heterokaryon incompatibility domain-containing protein</fullName>
    </recommendedName>
</protein>
<gene>
    <name evidence="2" type="ORF">AYO21_02986</name>
</gene>